<reference evidence="3 4" key="1">
    <citation type="submission" date="2019-03" db="EMBL/GenBank/DDBJ databases">
        <title>Genomic Encyclopedia of Type Strains, Phase IV (KMG-IV): sequencing the most valuable type-strain genomes for metagenomic binning, comparative biology and taxonomic classification.</title>
        <authorList>
            <person name="Goeker M."/>
        </authorList>
    </citation>
    <scope>NUCLEOTIDE SEQUENCE [LARGE SCALE GENOMIC DNA]</scope>
    <source>
        <strain evidence="3 4">DSM 24179</strain>
    </source>
</reference>
<dbReference type="EMBL" id="SLWK01000004">
    <property type="protein sequence ID" value="TCO08897.1"/>
    <property type="molecule type" value="Genomic_DNA"/>
</dbReference>
<dbReference type="RefSeq" id="WP_132433469.1">
    <property type="nucleotide sequence ID" value="NZ_SLWK01000004.1"/>
</dbReference>
<evidence type="ECO:0000259" key="2">
    <source>
        <dbReference type="Pfam" id="PF13369"/>
    </source>
</evidence>
<evidence type="ECO:0000313" key="4">
    <source>
        <dbReference type="Proteomes" id="UP000295221"/>
    </source>
</evidence>
<keyword evidence="4" id="KW-1185">Reference proteome</keyword>
<protein>
    <submittedName>
        <fullName evidence="3">Regulator of sirC expression with transglutaminase-like and TPR domain</fullName>
    </submittedName>
</protein>
<gene>
    <name evidence="3" type="ORF">EV194_104208</name>
</gene>
<comment type="similarity">
    <text evidence="1">Belongs to the UPF0162 family.</text>
</comment>
<dbReference type="OrthoDB" id="188084at2"/>
<name>A0A4R2GJZ5_9BACT</name>
<proteinExistence type="inferred from homology"/>
<dbReference type="InterPro" id="IPR032698">
    <property type="entry name" value="SirB1_N"/>
</dbReference>
<feature type="domain" description="Protein SirB1 N-terminal" evidence="2">
    <location>
        <begin position="101"/>
        <end position="263"/>
    </location>
</feature>
<dbReference type="PANTHER" id="PTHR31350">
    <property type="entry name" value="SI:DKEY-261L7.2"/>
    <property type="match status" value="1"/>
</dbReference>
<dbReference type="AlphaFoldDB" id="A0A4R2GJZ5"/>
<dbReference type="Proteomes" id="UP000295221">
    <property type="component" value="Unassembled WGS sequence"/>
</dbReference>
<accession>A0A4R2GJZ5</accession>
<comment type="caution">
    <text evidence="3">The sequence shown here is derived from an EMBL/GenBank/DDBJ whole genome shotgun (WGS) entry which is preliminary data.</text>
</comment>
<evidence type="ECO:0000256" key="1">
    <source>
        <dbReference type="ARBA" id="ARBA00007100"/>
    </source>
</evidence>
<dbReference type="Pfam" id="PF13369">
    <property type="entry name" value="Transglut_core2"/>
    <property type="match status" value="1"/>
</dbReference>
<sequence length="293" mass="33805">MDKNKIQALITLLDDPNEEIFSTVEGELLKEEVDIIPDLEKAWEMTFDSTHQKRLENLIHNIQFKNVKSGFRNWLANSEDDLLYGAFLVSKYQYPELTYESINDKINQLRKDVWLELNDHLTALEKVRIINHILFDVHGYTRNNSNFMAPQNSFICDVLDTRKGNPISLSVIYSVIALRLGIPVYGVNLPKNFILAYLDDAADLNNVAQDTEMSVLFYINPINKGAVLGRKEIEFFVKQQKLEPKVNYFLPCSNKDIVQRMLNNIYYAYETAGHKEKANEMQELLSLFGDISG</sequence>
<evidence type="ECO:0000313" key="3">
    <source>
        <dbReference type="EMBL" id="TCO08897.1"/>
    </source>
</evidence>
<dbReference type="PANTHER" id="PTHR31350:SF21">
    <property type="entry name" value="F-BOX ONLY PROTEIN 21"/>
    <property type="match status" value="1"/>
</dbReference>
<organism evidence="3 4">
    <name type="scientific">Natronoflexus pectinivorans</name>
    <dbReference type="NCBI Taxonomy" id="682526"/>
    <lineage>
        <taxon>Bacteria</taxon>
        <taxon>Pseudomonadati</taxon>
        <taxon>Bacteroidota</taxon>
        <taxon>Bacteroidia</taxon>
        <taxon>Marinilabiliales</taxon>
        <taxon>Marinilabiliaceae</taxon>
        <taxon>Natronoflexus</taxon>
    </lineage>
</organism>